<dbReference type="EMBL" id="QJVC01000009">
    <property type="protein sequence ID" value="PYI38351.1"/>
    <property type="molecule type" value="Genomic_DNA"/>
</dbReference>
<gene>
    <name evidence="1" type="ORF">CVS30_10510</name>
</gene>
<evidence type="ECO:0000313" key="2">
    <source>
        <dbReference type="Proteomes" id="UP000247980"/>
    </source>
</evidence>
<organism evidence="1 2">
    <name type="scientific">Arthrobacter psychrolactophilus</name>
    <dbReference type="NCBI Taxonomy" id="92442"/>
    <lineage>
        <taxon>Bacteria</taxon>
        <taxon>Bacillati</taxon>
        <taxon>Actinomycetota</taxon>
        <taxon>Actinomycetes</taxon>
        <taxon>Micrococcales</taxon>
        <taxon>Micrococcaceae</taxon>
        <taxon>Arthrobacter</taxon>
    </lineage>
</organism>
<evidence type="ECO:0000313" key="1">
    <source>
        <dbReference type="EMBL" id="PYI38351.1"/>
    </source>
</evidence>
<name>A0A2V5IQP1_9MICC</name>
<dbReference type="RefSeq" id="WP_110485296.1">
    <property type="nucleotide sequence ID" value="NZ_QJVC01000009.1"/>
</dbReference>
<proteinExistence type="predicted"/>
<accession>A0A2V5IQP1</accession>
<comment type="caution">
    <text evidence="1">The sequence shown here is derived from an EMBL/GenBank/DDBJ whole genome shotgun (WGS) entry which is preliminary data.</text>
</comment>
<evidence type="ECO:0008006" key="3">
    <source>
        <dbReference type="Google" id="ProtNLM"/>
    </source>
</evidence>
<dbReference type="AlphaFoldDB" id="A0A2V5IQP1"/>
<reference evidence="1 2" key="1">
    <citation type="submission" date="2018-05" db="EMBL/GenBank/DDBJ databases">
        <title>Genetic diversity of glacier-inhabiting Cryobacterium bacteria in China and description of Cryobacterium mengkeensis sp. nov. and Arthrobacter glacialis sp. nov.</title>
        <authorList>
            <person name="Liu Q."/>
            <person name="Xin Y.-H."/>
        </authorList>
    </citation>
    <scope>NUCLEOTIDE SEQUENCE [LARGE SCALE GENOMIC DNA]</scope>
    <source>
        <strain evidence="1 2">B7</strain>
    </source>
</reference>
<sequence length="112" mass="12353">MTPVLQGEWPKATAIAELPLRGRAVCSGVIEAVTILPESMAPAYTAIVSDREFHRIASDGGSHRLRLVWIGRRRVPGILAGTRLRVEGMVSQRDGLPTMYNPRYEIIGKQES</sequence>
<dbReference type="Proteomes" id="UP000247980">
    <property type="component" value="Unassembled WGS sequence"/>
</dbReference>
<keyword evidence="2" id="KW-1185">Reference proteome</keyword>
<protein>
    <recommendedName>
        <fullName evidence="3">DNA-binding protein</fullName>
    </recommendedName>
</protein>
<dbReference type="OrthoDB" id="3268233at2"/>